<dbReference type="RefSeq" id="WP_201660319.1">
    <property type="nucleotide sequence ID" value="NZ_CP068047.1"/>
</dbReference>
<dbReference type="Proteomes" id="UP000595460">
    <property type="component" value="Chromosome"/>
</dbReference>
<proteinExistence type="predicted"/>
<dbReference type="InterPro" id="IPR010775">
    <property type="entry name" value="DUF1365"/>
</dbReference>
<keyword evidence="2" id="KW-1185">Reference proteome</keyword>
<dbReference type="Pfam" id="PF07103">
    <property type="entry name" value="DUF1365"/>
    <property type="match status" value="1"/>
</dbReference>
<protein>
    <submittedName>
        <fullName evidence="1">DUF1365 domain-containing protein</fullName>
    </submittedName>
</protein>
<evidence type="ECO:0000313" key="2">
    <source>
        <dbReference type="Proteomes" id="UP000595460"/>
    </source>
</evidence>
<name>A0ABX7BYJ6_9HYPH</name>
<gene>
    <name evidence="1" type="ORF">JI749_05345</name>
</gene>
<dbReference type="EMBL" id="CP068047">
    <property type="protein sequence ID" value="QQR37042.1"/>
    <property type="molecule type" value="Genomic_DNA"/>
</dbReference>
<sequence>MTASAIYTGMVVHKRLRPKRHKLRYRVFALLLDLDELPRLSLRWLAVNRWGLLSFRERDHGDGGPLRPWVAARLVEAGMVADGPVRMLCYPRMLGYVFNPLTVYFCYRADGSLSAVIHEVHNTHGERHAYVLPAGEGIVRHSCAKTFFVSPFMPMDCVYNFTISPPAQDVSVAILETDPAGPLLTATFAGDRSELTDAALLRAVLAHPLMTLKVTAAIHWEAVKLLLKGLRVYPHTPKKQSTIG</sequence>
<reference evidence="1 2" key="1">
    <citation type="submission" date="2021-01" db="EMBL/GenBank/DDBJ databases">
        <title>Genome seq and assembly of Devosia sp. G19.</title>
        <authorList>
            <person name="Chhetri G."/>
        </authorList>
    </citation>
    <scope>NUCLEOTIDE SEQUENCE [LARGE SCALE GENOMIC DNA]</scope>
    <source>
        <strain evidence="1 2">G19</strain>
    </source>
</reference>
<organism evidence="1 2">
    <name type="scientific">Devosia oryziradicis</name>
    <dbReference type="NCBI Taxonomy" id="2801335"/>
    <lineage>
        <taxon>Bacteria</taxon>
        <taxon>Pseudomonadati</taxon>
        <taxon>Pseudomonadota</taxon>
        <taxon>Alphaproteobacteria</taxon>
        <taxon>Hyphomicrobiales</taxon>
        <taxon>Devosiaceae</taxon>
        <taxon>Devosia</taxon>
    </lineage>
</organism>
<dbReference type="PANTHER" id="PTHR33973">
    <property type="entry name" value="OS07G0153300 PROTEIN"/>
    <property type="match status" value="1"/>
</dbReference>
<dbReference type="PANTHER" id="PTHR33973:SF4">
    <property type="entry name" value="OS07G0153300 PROTEIN"/>
    <property type="match status" value="1"/>
</dbReference>
<accession>A0ABX7BYJ6</accession>
<evidence type="ECO:0000313" key="1">
    <source>
        <dbReference type="EMBL" id="QQR37042.1"/>
    </source>
</evidence>